<evidence type="ECO:0000256" key="3">
    <source>
        <dbReference type="ARBA" id="ARBA00022741"/>
    </source>
</evidence>
<comment type="caution">
    <text evidence="6">The sequence shown here is derived from an EMBL/GenBank/DDBJ whole genome shotgun (WGS) entry which is preliminary data.</text>
</comment>
<dbReference type="SMART" id="SM00382">
    <property type="entry name" value="AAA"/>
    <property type="match status" value="1"/>
</dbReference>
<dbReference type="SUPFAM" id="SSF52540">
    <property type="entry name" value="P-loop containing nucleoside triphosphate hydrolases"/>
    <property type="match status" value="1"/>
</dbReference>
<keyword evidence="4" id="KW-0067">ATP-binding</keyword>
<proteinExistence type="inferred from homology"/>
<dbReference type="PROSITE" id="PS50893">
    <property type="entry name" value="ABC_TRANSPORTER_2"/>
    <property type="match status" value="1"/>
</dbReference>
<dbReference type="Gene3D" id="3.40.50.300">
    <property type="entry name" value="P-loop containing nucleotide triphosphate hydrolases"/>
    <property type="match status" value="1"/>
</dbReference>
<evidence type="ECO:0000256" key="2">
    <source>
        <dbReference type="ARBA" id="ARBA00022448"/>
    </source>
</evidence>
<dbReference type="EMBL" id="BMZF01000001">
    <property type="protein sequence ID" value="GHA45903.1"/>
    <property type="molecule type" value="Genomic_DNA"/>
</dbReference>
<dbReference type="InterPro" id="IPR015856">
    <property type="entry name" value="ABC_transpr_CbiO/EcfA_su"/>
</dbReference>
<dbReference type="InterPro" id="IPR050095">
    <property type="entry name" value="ECF_ABC_transporter_ATP-bd"/>
</dbReference>
<reference evidence="7" key="1">
    <citation type="journal article" date="2019" name="Int. J. Syst. Evol. Microbiol.">
        <title>The Global Catalogue of Microorganisms (GCM) 10K type strain sequencing project: providing services to taxonomists for standard genome sequencing and annotation.</title>
        <authorList>
            <consortium name="The Broad Institute Genomics Platform"/>
            <consortium name="The Broad Institute Genome Sequencing Center for Infectious Disease"/>
            <person name="Wu L."/>
            <person name="Ma J."/>
        </authorList>
    </citation>
    <scope>NUCLEOTIDE SEQUENCE [LARGE SCALE GENOMIC DNA]</scope>
    <source>
        <strain evidence="7">KCTC 32465</strain>
    </source>
</reference>
<name>A0ABQ3CXJ4_9RHOB</name>
<organism evidence="6 7">
    <name type="scientific">Paramylibacter ulvae</name>
    <dbReference type="NCBI Taxonomy" id="1651968"/>
    <lineage>
        <taxon>Bacteria</taxon>
        <taxon>Pseudomonadati</taxon>
        <taxon>Pseudomonadota</taxon>
        <taxon>Alphaproteobacteria</taxon>
        <taxon>Rhodobacterales</taxon>
        <taxon>Paracoccaceae</taxon>
        <taxon>Paramylibacter</taxon>
    </lineage>
</organism>
<evidence type="ECO:0000256" key="4">
    <source>
        <dbReference type="ARBA" id="ARBA00022840"/>
    </source>
</evidence>
<dbReference type="InterPro" id="IPR003593">
    <property type="entry name" value="AAA+_ATPase"/>
</dbReference>
<comment type="similarity">
    <text evidence="1">Belongs to the ABC transporter superfamily.</text>
</comment>
<protein>
    <submittedName>
        <fullName evidence="6">Cobalt ABC transporter</fullName>
    </submittedName>
</protein>
<dbReference type="PANTHER" id="PTHR43553:SF24">
    <property type="entry name" value="ENERGY-COUPLING FACTOR TRANSPORTER ATP-BINDING PROTEIN ECFA1"/>
    <property type="match status" value="1"/>
</dbReference>
<keyword evidence="2" id="KW-0813">Transport</keyword>
<dbReference type="InterPro" id="IPR003439">
    <property type="entry name" value="ABC_transporter-like_ATP-bd"/>
</dbReference>
<dbReference type="RefSeq" id="WP_189639319.1">
    <property type="nucleotide sequence ID" value="NZ_BMZF01000001.1"/>
</dbReference>
<evidence type="ECO:0000256" key="1">
    <source>
        <dbReference type="ARBA" id="ARBA00005417"/>
    </source>
</evidence>
<evidence type="ECO:0000313" key="6">
    <source>
        <dbReference type="EMBL" id="GHA45903.1"/>
    </source>
</evidence>
<dbReference type="Proteomes" id="UP000634455">
    <property type="component" value="Unassembled WGS sequence"/>
</dbReference>
<evidence type="ECO:0000313" key="7">
    <source>
        <dbReference type="Proteomes" id="UP000634455"/>
    </source>
</evidence>
<accession>A0ABQ3CXJ4</accession>
<dbReference type="InterPro" id="IPR027417">
    <property type="entry name" value="P-loop_NTPase"/>
</dbReference>
<sequence>MESGGLSLNNVVLSVHGKPVLNDVSFHADEQRIGLIGANGSGKSTLARVILGLLQINSGDLRVHGVDIWNDRKAALKTVGMLFQNPDHQIIFPTCEEEIAFGLTQLGQPKDQARRTALAILTQFDRRDWANRSTHDLSQGQRHFLCLLSVLVMQPKLLVFDEPYAGLDLPTSIQLHRSIDALDQQVVLITHDMDVLAGFDRVIWLDQGQVVGDGTPADVIPKYITEMTARAGQPDA</sequence>
<dbReference type="Pfam" id="PF00005">
    <property type="entry name" value="ABC_tran"/>
    <property type="match status" value="1"/>
</dbReference>
<dbReference type="PANTHER" id="PTHR43553">
    <property type="entry name" value="HEAVY METAL TRANSPORTER"/>
    <property type="match status" value="1"/>
</dbReference>
<keyword evidence="7" id="KW-1185">Reference proteome</keyword>
<dbReference type="CDD" id="cd03225">
    <property type="entry name" value="ABC_cobalt_CbiO_domain1"/>
    <property type="match status" value="1"/>
</dbReference>
<evidence type="ECO:0000259" key="5">
    <source>
        <dbReference type="PROSITE" id="PS50893"/>
    </source>
</evidence>
<gene>
    <name evidence="6" type="ORF">GCM10008927_08770</name>
</gene>
<keyword evidence="3" id="KW-0547">Nucleotide-binding</keyword>
<feature type="domain" description="ABC transporter" evidence="5">
    <location>
        <begin position="6"/>
        <end position="232"/>
    </location>
</feature>